<reference evidence="7 8" key="1">
    <citation type="submission" date="2024-07" db="EMBL/GenBank/DDBJ databases">
        <title>Uliginosibacterium flavum JJ3220;KACC:17644.</title>
        <authorList>
            <person name="Kim M.K."/>
        </authorList>
    </citation>
    <scope>NUCLEOTIDE SEQUENCE [LARGE SCALE GENOMIC DNA]</scope>
    <source>
        <strain evidence="7 8">KACC:17644</strain>
    </source>
</reference>
<name>A0ABV2TIS9_9RHOO</name>
<comment type="caution">
    <text evidence="7">The sequence shown here is derived from an EMBL/GenBank/DDBJ whole genome shotgun (WGS) entry which is preliminary data.</text>
</comment>
<evidence type="ECO:0000256" key="6">
    <source>
        <dbReference type="SAM" id="SignalP"/>
    </source>
</evidence>
<evidence type="ECO:0000256" key="1">
    <source>
        <dbReference type="ARBA" id="ARBA00004442"/>
    </source>
</evidence>
<keyword evidence="5" id="KW-0998">Cell outer membrane</keyword>
<accession>A0ABV2TIS9</accession>
<organism evidence="7 8">
    <name type="scientific">Uliginosibacterium flavum</name>
    <dbReference type="NCBI Taxonomy" id="1396831"/>
    <lineage>
        <taxon>Bacteria</taxon>
        <taxon>Pseudomonadati</taxon>
        <taxon>Pseudomonadota</taxon>
        <taxon>Betaproteobacteria</taxon>
        <taxon>Rhodocyclales</taxon>
        <taxon>Zoogloeaceae</taxon>
        <taxon>Uliginosibacterium</taxon>
    </lineage>
</organism>
<dbReference type="PANTHER" id="PTHR38776">
    <property type="entry name" value="MLTA-INTERACTING PROTEIN-RELATED"/>
    <property type="match status" value="1"/>
</dbReference>
<comment type="similarity">
    <text evidence="2">Belongs to the MipA/OmpV family.</text>
</comment>
<dbReference type="EMBL" id="JBEWZI010000002">
    <property type="protein sequence ID" value="MET7013093.1"/>
    <property type="molecule type" value="Genomic_DNA"/>
</dbReference>
<keyword evidence="4" id="KW-0472">Membrane</keyword>
<feature type="signal peptide" evidence="6">
    <location>
        <begin position="1"/>
        <end position="20"/>
    </location>
</feature>
<keyword evidence="3 6" id="KW-0732">Signal</keyword>
<gene>
    <name evidence="7" type="ORF">ABXR19_02750</name>
</gene>
<feature type="chain" id="PRO_5046868810" evidence="6">
    <location>
        <begin position="21"/>
        <end position="280"/>
    </location>
</feature>
<dbReference type="PANTHER" id="PTHR38776:SF1">
    <property type="entry name" value="MLTA-INTERACTING PROTEIN-RELATED"/>
    <property type="match status" value="1"/>
</dbReference>
<comment type="subcellular location">
    <subcellularLocation>
        <location evidence="1">Cell outer membrane</location>
    </subcellularLocation>
</comment>
<dbReference type="RefSeq" id="WP_354599551.1">
    <property type="nucleotide sequence ID" value="NZ_JBEWZI010000002.1"/>
</dbReference>
<sequence length="280" mass="31233">MNALRCLGLGLLALALPVHAEQLPRWEVGMGVGGVSMPDYRGSDETRNYLLPFPYVAYRLEWLKADRNGVRATLFDSDKAELNLSLGATPPVRSKNNVAREGMPDIKPMIEFGPSLDFNLWRNEADNTRLDLRLPLRAAIEARSNPRSAGWVFSPKLNIDFVGLGMPAGSKEGWNLGLVAGPMFADRRQNAYFYTVDEEYARADRPAYQARSGYAGMQFLTSLSRKFGKTWVGAYARYDNLHGAVFENSPLVKRSSYITYGFGVTWSFLQSSELVDVGDN</sequence>
<evidence type="ECO:0000256" key="4">
    <source>
        <dbReference type="ARBA" id="ARBA00023136"/>
    </source>
</evidence>
<evidence type="ECO:0000256" key="2">
    <source>
        <dbReference type="ARBA" id="ARBA00005722"/>
    </source>
</evidence>
<evidence type="ECO:0000256" key="5">
    <source>
        <dbReference type="ARBA" id="ARBA00023237"/>
    </source>
</evidence>
<evidence type="ECO:0000313" key="7">
    <source>
        <dbReference type="EMBL" id="MET7013093.1"/>
    </source>
</evidence>
<keyword evidence="8" id="KW-1185">Reference proteome</keyword>
<proteinExistence type="inferred from homology"/>
<dbReference type="Pfam" id="PF06629">
    <property type="entry name" value="MipA"/>
    <property type="match status" value="1"/>
</dbReference>
<dbReference type="InterPro" id="IPR010583">
    <property type="entry name" value="MipA"/>
</dbReference>
<dbReference type="Proteomes" id="UP001549691">
    <property type="component" value="Unassembled WGS sequence"/>
</dbReference>
<evidence type="ECO:0000256" key="3">
    <source>
        <dbReference type="ARBA" id="ARBA00022729"/>
    </source>
</evidence>
<protein>
    <submittedName>
        <fullName evidence="7">MipA/OmpV family protein</fullName>
    </submittedName>
</protein>
<evidence type="ECO:0000313" key="8">
    <source>
        <dbReference type="Proteomes" id="UP001549691"/>
    </source>
</evidence>